<keyword evidence="2" id="KW-1185">Reference proteome</keyword>
<sequence>MIKIKNTDDLCCARALVTMKEYVDGDPDKQYRNLRDGRPIQERLAKQLHQDAIVPEGPCGYDELEKLQAFLGPQGYKIIVVDYVSCACIFQGNVDQYSKVIYLLKHDNHYNGLRSMAAFLNRSYFCPDCCKGFNTDDTASHSCSGRNCCSCQRTRSQKNSGGCPDFSPGKREPFTVKTASGISMVQIVSRLIKKQKARKK</sequence>
<dbReference type="EMBL" id="CALNXK010000077">
    <property type="protein sequence ID" value="CAH3145802.1"/>
    <property type="molecule type" value="Genomic_DNA"/>
</dbReference>
<name>A0ABN8PP97_9CNID</name>
<gene>
    <name evidence="1" type="ORF">PLOB_00044720</name>
</gene>
<accession>A0ABN8PP97</accession>
<organism evidence="1 2">
    <name type="scientific">Porites lobata</name>
    <dbReference type="NCBI Taxonomy" id="104759"/>
    <lineage>
        <taxon>Eukaryota</taxon>
        <taxon>Metazoa</taxon>
        <taxon>Cnidaria</taxon>
        <taxon>Anthozoa</taxon>
        <taxon>Hexacorallia</taxon>
        <taxon>Scleractinia</taxon>
        <taxon>Fungiina</taxon>
        <taxon>Poritidae</taxon>
        <taxon>Porites</taxon>
    </lineage>
</organism>
<comment type="caution">
    <text evidence="1">The sequence shown here is derived from an EMBL/GenBank/DDBJ whole genome shotgun (WGS) entry which is preliminary data.</text>
</comment>
<protein>
    <submittedName>
        <fullName evidence="1">Uncharacterized protein</fullName>
    </submittedName>
</protein>
<proteinExistence type="predicted"/>
<evidence type="ECO:0000313" key="1">
    <source>
        <dbReference type="EMBL" id="CAH3145802.1"/>
    </source>
</evidence>
<dbReference type="Proteomes" id="UP001159405">
    <property type="component" value="Unassembled WGS sequence"/>
</dbReference>
<evidence type="ECO:0000313" key="2">
    <source>
        <dbReference type="Proteomes" id="UP001159405"/>
    </source>
</evidence>
<reference evidence="1 2" key="1">
    <citation type="submission" date="2022-05" db="EMBL/GenBank/DDBJ databases">
        <authorList>
            <consortium name="Genoscope - CEA"/>
            <person name="William W."/>
        </authorList>
    </citation>
    <scope>NUCLEOTIDE SEQUENCE [LARGE SCALE GENOMIC DNA]</scope>
</reference>